<organism evidence="1">
    <name type="scientific">viral metagenome</name>
    <dbReference type="NCBI Taxonomy" id="1070528"/>
    <lineage>
        <taxon>unclassified sequences</taxon>
        <taxon>metagenomes</taxon>
        <taxon>organismal metagenomes</taxon>
    </lineage>
</organism>
<name>A0A6C0C4Z5_9ZZZZ</name>
<proteinExistence type="predicted"/>
<reference evidence="1" key="1">
    <citation type="journal article" date="2020" name="Nature">
        <title>Giant virus diversity and host interactions through global metagenomics.</title>
        <authorList>
            <person name="Schulz F."/>
            <person name="Roux S."/>
            <person name="Paez-Espino D."/>
            <person name="Jungbluth S."/>
            <person name="Walsh D.A."/>
            <person name="Denef V.J."/>
            <person name="McMahon K.D."/>
            <person name="Konstantinidis K.T."/>
            <person name="Eloe-Fadrosh E.A."/>
            <person name="Kyrpides N.C."/>
            <person name="Woyke T."/>
        </authorList>
    </citation>
    <scope>NUCLEOTIDE SEQUENCE</scope>
    <source>
        <strain evidence="1">GVMAG-M-3300020187-37</strain>
    </source>
</reference>
<accession>A0A6C0C4Z5</accession>
<dbReference type="EMBL" id="MN739347">
    <property type="protein sequence ID" value="QHS99775.1"/>
    <property type="molecule type" value="Genomic_DNA"/>
</dbReference>
<dbReference type="AlphaFoldDB" id="A0A6C0C4Z5"/>
<evidence type="ECO:0000313" key="1">
    <source>
        <dbReference type="EMBL" id="QHS99775.1"/>
    </source>
</evidence>
<sequence length="205" mass="24501">MEFFEHIKNVYSEITDDIDLDLPQAIFMIKLLAIKGSVPVSKKAWEIYMNSDKPLRMRYYLQIKFPEELTNACNEASKEMNHETEYLNYFVIQRTCGLQPIGGNRCYLISDDKRIELYERYFKDKTFDDDTQEKISEWIKPKIANRTTPNYEIKEIINKIIIGKYWGHPDQLKQNMIKFMKRFKDRESVENLLNSMRDVYILGLV</sequence>
<protein>
    <submittedName>
        <fullName evidence="1">Uncharacterized protein</fullName>
    </submittedName>
</protein>